<dbReference type="AlphaFoldDB" id="A0A1W1EAY5"/>
<comment type="catalytic activity">
    <reaction evidence="1">
        <text>Hydrolyzes the link between N-acetylmuramoyl residues and L-amino acid residues in certain cell-wall glycopeptides.</text>
        <dbReference type="EC" id="3.5.1.28"/>
    </reaction>
</comment>
<dbReference type="Gene3D" id="3.40.80.10">
    <property type="entry name" value="Peptidoglycan recognition protein-like"/>
    <property type="match status" value="1"/>
</dbReference>
<dbReference type="CDD" id="cd06583">
    <property type="entry name" value="PGRP"/>
    <property type="match status" value="1"/>
</dbReference>
<evidence type="ECO:0000256" key="2">
    <source>
        <dbReference type="ARBA" id="ARBA00011901"/>
    </source>
</evidence>
<dbReference type="GO" id="GO:0016798">
    <property type="term" value="F:hydrolase activity, acting on glycosyl bonds"/>
    <property type="evidence" value="ECO:0007669"/>
    <property type="project" value="UniProtKB-KW"/>
</dbReference>
<evidence type="ECO:0000313" key="6">
    <source>
        <dbReference type="EMBL" id="SFV91098.1"/>
    </source>
</evidence>
<dbReference type="Pfam" id="PF01510">
    <property type="entry name" value="Amidase_2"/>
    <property type="match status" value="1"/>
</dbReference>
<protein>
    <recommendedName>
        <fullName evidence="2">N-acetylmuramoyl-L-alanine amidase</fullName>
        <ecNumber evidence="2">3.5.1.28</ecNumber>
    </recommendedName>
</protein>
<gene>
    <name evidence="6" type="ORF">MNB_SV-4-150</name>
</gene>
<sequence>MKHSFWLVASILVLSGCAAQTPPKTCKTIAPPPSYTLKIIDKPIDFGAKRIALSKAYIAKHYGKKVDTIRIDPKVIVLHYTAIDSLQASFNTMKPQTLGNGRKDIAKASALNVSAQFLVDKDGTVYRLINPENTMARHVIGLNYYAIGVENVAKDAAHLTPAQVKANIALVGYLKRKYPGITYLIGHHEYRRMEKTPLWLEKDKGYRTVKYDPGETFMRKVREGVKWLGLKEPPKK</sequence>
<accession>A0A1W1EAY5</accession>
<keyword evidence="3 6" id="KW-0378">Hydrolase</keyword>
<evidence type="ECO:0000259" key="5">
    <source>
        <dbReference type="SMART" id="SM00644"/>
    </source>
</evidence>
<dbReference type="SMART" id="SM00644">
    <property type="entry name" value="Ami_2"/>
    <property type="match status" value="1"/>
</dbReference>
<name>A0A1W1EAY5_9ZZZZ</name>
<reference evidence="6" key="1">
    <citation type="submission" date="2016-10" db="EMBL/GenBank/DDBJ databases">
        <authorList>
            <person name="de Groot N.N."/>
        </authorList>
    </citation>
    <scope>NUCLEOTIDE SEQUENCE</scope>
</reference>
<dbReference type="EC" id="3.5.1.28" evidence="2"/>
<keyword evidence="4" id="KW-0961">Cell wall biogenesis/degradation</keyword>
<dbReference type="PANTHER" id="PTHR30417">
    <property type="entry name" value="N-ACETYLMURAMOYL-L-ALANINE AMIDASE AMID"/>
    <property type="match status" value="1"/>
</dbReference>
<dbReference type="GO" id="GO:0009254">
    <property type="term" value="P:peptidoglycan turnover"/>
    <property type="evidence" value="ECO:0007669"/>
    <property type="project" value="TreeGrafter"/>
</dbReference>
<dbReference type="GO" id="GO:0009253">
    <property type="term" value="P:peptidoglycan catabolic process"/>
    <property type="evidence" value="ECO:0007669"/>
    <property type="project" value="InterPro"/>
</dbReference>
<keyword evidence="6" id="KW-0326">Glycosidase</keyword>
<evidence type="ECO:0000256" key="4">
    <source>
        <dbReference type="ARBA" id="ARBA00023316"/>
    </source>
</evidence>
<feature type="domain" description="N-acetylmuramoyl-L-alanine amidase" evidence="5">
    <location>
        <begin position="59"/>
        <end position="198"/>
    </location>
</feature>
<dbReference type="EMBL" id="FPIB01000028">
    <property type="protein sequence ID" value="SFV91098.1"/>
    <property type="molecule type" value="Genomic_DNA"/>
</dbReference>
<dbReference type="GO" id="GO:0071555">
    <property type="term" value="P:cell wall organization"/>
    <property type="evidence" value="ECO:0007669"/>
    <property type="project" value="UniProtKB-KW"/>
</dbReference>
<dbReference type="PROSITE" id="PS51257">
    <property type="entry name" value="PROKAR_LIPOPROTEIN"/>
    <property type="match status" value="1"/>
</dbReference>
<evidence type="ECO:0000256" key="3">
    <source>
        <dbReference type="ARBA" id="ARBA00022801"/>
    </source>
</evidence>
<dbReference type="InterPro" id="IPR051206">
    <property type="entry name" value="NAMLAA_amidase_2"/>
</dbReference>
<dbReference type="GO" id="GO:0008745">
    <property type="term" value="F:N-acetylmuramoyl-L-alanine amidase activity"/>
    <property type="evidence" value="ECO:0007669"/>
    <property type="project" value="UniProtKB-EC"/>
</dbReference>
<organism evidence="6">
    <name type="scientific">hydrothermal vent metagenome</name>
    <dbReference type="NCBI Taxonomy" id="652676"/>
    <lineage>
        <taxon>unclassified sequences</taxon>
        <taxon>metagenomes</taxon>
        <taxon>ecological metagenomes</taxon>
    </lineage>
</organism>
<proteinExistence type="predicted"/>
<dbReference type="InterPro" id="IPR036505">
    <property type="entry name" value="Amidase/PGRP_sf"/>
</dbReference>
<dbReference type="SUPFAM" id="SSF55846">
    <property type="entry name" value="N-acetylmuramoyl-L-alanine amidase-like"/>
    <property type="match status" value="1"/>
</dbReference>
<dbReference type="PANTHER" id="PTHR30417:SF1">
    <property type="entry name" value="N-ACETYLMURAMOYL-L-ALANINE AMIDASE AMID"/>
    <property type="match status" value="1"/>
</dbReference>
<dbReference type="InterPro" id="IPR002502">
    <property type="entry name" value="Amidase_domain"/>
</dbReference>
<evidence type="ECO:0000256" key="1">
    <source>
        <dbReference type="ARBA" id="ARBA00001561"/>
    </source>
</evidence>